<dbReference type="Proteomes" id="UP000652761">
    <property type="component" value="Unassembled WGS sequence"/>
</dbReference>
<dbReference type="EMBL" id="NMUH01006338">
    <property type="protein sequence ID" value="MQM15044.1"/>
    <property type="molecule type" value="Genomic_DNA"/>
</dbReference>
<gene>
    <name evidence="2" type="ORF">Taro_047983</name>
</gene>
<sequence>MEGHGRRPRSSNWDALMDRILIDLMLKEQQRINYPGVNFNIHSWTLLSSAFNSASGYSLTSYQVKDHWRLLKTKYKLYVQLLKLSGWGWDPINNIPIPGYDGAWEEVIKVIENHFL</sequence>
<evidence type="ECO:0000259" key="1">
    <source>
        <dbReference type="Pfam" id="PF12776"/>
    </source>
</evidence>
<name>A0A843X7K7_COLES</name>
<proteinExistence type="predicted"/>
<dbReference type="InterPro" id="IPR024752">
    <property type="entry name" value="Myb/SANT-like_dom"/>
</dbReference>
<dbReference type="Pfam" id="PF12776">
    <property type="entry name" value="Myb_DNA-bind_3"/>
    <property type="match status" value="1"/>
</dbReference>
<organism evidence="2 3">
    <name type="scientific">Colocasia esculenta</name>
    <name type="common">Wild taro</name>
    <name type="synonym">Arum esculentum</name>
    <dbReference type="NCBI Taxonomy" id="4460"/>
    <lineage>
        <taxon>Eukaryota</taxon>
        <taxon>Viridiplantae</taxon>
        <taxon>Streptophyta</taxon>
        <taxon>Embryophyta</taxon>
        <taxon>Tracheophyta</taxon>
        <taxon>Spermatophyta</taxon>
        <taxon>Magnoliopsida</taxon>
        <taxon>Liliopsida</taxon>
        <taxon>Araceae</taxon>
        <taxon>Aroideae</taxon>
        <taxon>Colocasieae</taxon>
        <taxon>Colocasia</taxon>
    </lineage>
</organism>
<evidence type="ECO:0000313" key="2">
    <source>
        <dbReference type="EMBL" id="MQM15044.1"/>
    </source>
</evidence>
<reference evidence="2" key="1">
    <citation type="submission" date="2017-07" db="EMBL/GenBank/DDBJ databases">
        <title>Taro Niue Genome Assembly and Annotation.</title>
        <authorList>
            <person name="Atibalentja N."/>
            <person name="Keating K."/>
            <person name="Fields C.J."/>
        </authorList>
    </citation>
    <scope>NUCLEOTIDE SEQUENCE</scope>
    <source>
        <strain evidence="2">Niue_2</strain>
        <tissue evidence="2">Leaf</tissue>
    </source>
</reference>
<feature type="domain" description="Myb/SANT-like" evidence="1">
    <location>
        <begin position="12"/>
        <end position="104"/>
    </location>
</feature>
<keyword evidence="3" id="KW-1185">Reference proteome</keyword>
<accession>A0A843X7K7</accession>
<evidence type="ECO:0000313" key="3">
    <source>
        <dbReference type="Proteomes" id="UP000652761"/>
    </source>
</evidence>
<dbReference type="PANTHER" id="PTHR47584">
    <property type="match status" value="1"/>
</dbReference>
<dbReference type="AlphaFoldDB" id="A0A843X7K7"/>
<dbReference type="OrthoDB" id="744471at2759"/>
<dbReference type="PANTHER" id="PTHR47584:SF14">
    <property type="entry name" value="L10-INTERACTING MYB DOMAIN-CONTAINING PROTEIN-LIKE"/>
    <property type="match status" value="1"/>
</dbReference>
<comment type="caution">
    <text evidence="2">The sequence shown here is derived from an EMBL/GenBank/DDBJ whole genome shotgun (WGS) entry which is preliminary data.</text>
</comment>
<protein>
    <recommendedName>
        <fullName evidence="1">Myb/SANT-like domain-containing protein</fullName>
    </recommendedName>
</protein>
<dbReference type="InterPro" id="IPR045026">
    <property type="entry name" value="LIMYB"/>
</dbReference>